<dbReference type="AlphaFoldDB" id="A0A1G6B2C3"/>
<dbReference type="RefSeq" id="WP_090173010.1">
    <property type="nucleotide sequence ID" value="NZ_FMXR01000008.1"/>
</dbReference>
<keyword evidence="1" id="KW-1133">Transmembrane helix</keyword>
<organism evidence="2 3">
    <name type="scientific">Eubacterium oxidoreducens</name>
    <dbReference type="NCBI Taxonomy" id="1732"/>
    <lineage>
        <taxon>Bacteria</taxon>
        <taxon>Bacillati</taxon>
        <taxon>Bacillota</taxon>
        <taxon>Clostridia</taxon>
        <taxon>Eubacteriales</taxon>
        <taxon>Eubacteriaceae</taxon>
        <taxon>Eubacterium</taxon>
    </lineage>
</organism>
<keyword evidence="3" id="KW-1185">Reference proteome</keyword>
<feature type="transmembrane region" description="Helical" evidence="1">
    <location>
        <begin position="61"/>
        <end position="80"/>
    </location>
</feature>
<dbReference type="EMBL" id="FMXR01000008">
    <property type="protein sequence ID" value="SDB14712.1"/>
    <property type="molecule type" value="Genomic_DNA"/>
</dbReference>
<evidence type="ECO:0000313" key="2">
    <source>
        <dbReference type="EMBL" id="SDB14712.1"/>
    </source>
</evidence>
<reference evidence="2 3" key="1">
    <citation type="submission" date="2016-10" db="EMBL/GenBank/DDBJ databases">
        <authorList>
            <person name="de Groot N.N."/>
        </authorList>
    </citation>
    <scope>NUCLEOTIDE SEQUENCE [LARGE SCALE GENOMIC DNA]</scope>
    <source>
        <strain evidence="2 3">DSM 3217</strain>
    </source>
</reference>
<protein>
    <submittedName>
        <fullName evidence="2">Uncharacterized protein</fullName>
    </submittedName>
</protein>
<gene>
    <name evidence="2" type="ORF">SAMN02910417_01071</name>
</gene>
<sequence>MVEHLVSNISGFLTEHLTQMNLERSVFVIIFIYIIFSIVYRMLLKGFGADVSNSLLQIPRLIVYAVSFFIILTLMAFYTIKLADNFYLSFGQMVVVVIIMCVQGKVLQSHFVKERALSKIKKRKEEETKYW</sequence>
<feature type="transmembrane region" description="Helical" evidence="1">
    <location>
        <begin position="86"/>
        <end position="107"/>
    </location>
</feature>
<name>A0A1G6B2C3_EUBOX</name>
<feature type="transmembrane region" description="Helical" evidence="1">
    <location>
        <begin position="22"/>
        <end position="40"/>
    </location>
</feature>
<accession>A0A1G6B2C3</accession>
<dbReference type="STRING" id="1732.SAMN02910417_01071"/>
<evidence type="ECO:0000256" key="1">
    <source>
        <dbReference type="SAM" id="Phobius"/>
    </source>
</evidence>
<proteinExistence type="predicted"/>
<dbReference type="Proteomes" id="UP000199228">
    <property type="component" value="Unassembled WGS sequence"/>
</dbReference>
<keyword evidence="1" id="KW-0812">Transmembrane</keyword>
<evidence type="ECO:0000313" key="3">
    <source>
        <dbReference type="Proteomes" id="UP000199228"/>
    </source>
</evidence>
<keyword evidence="1" id="KW-0472">Membrane</keyword>